<dbReference type="GO" id="GO:0008893">
    <property type="term" value="F:guanosine-3',5'-bis(diphosphate) 3'-diphosphatase activity"/>
    <property type="evidence" value="ECO:0007669"/>
    <property type="project" value="TreeGrafter"/>
</dbReference>
<dbReference type="KEGG" id="ccoo:ATE51_02414"/>
<organism evidence="6 8">
    <name type="scientific">Campylobacter coli</name>
    <dbReference type="NCBI Taxonomy" id="195"/>
    <lineage>
        <taxon>Bacteria</taxon>
        <taxon>Pseudomonadati</taxon>
        <taxon>Campylobacterota</taxon>
        <taxon>Epsilonproteobacteria</taxon>
        <taxon>Campylobacterales</taxon>
        <taxon>Campylobacteraceae</taxon>
        <taxon>Campylobacter</taxon>
    </lineage>
</organism>
<evidence type="ECO:0000313" key="5">
    <source>
        <dbReference type="EMBL" id="EAK4358103.1"/>
    </source>
</evidence>
<evidence type="ECO:0000259" key="3">
    <source>
        <dbReference type="PROSITE" id="PS51880"/>
    </source>
</evidence>
<accession>A0A0Q2R5G9</accession>
<dbReference type="InterPro" id="IPR004811">
    <property type="entry name" value="RelA/Spo_fam"/>
</dbReference>
<dbReference type="Gene3D" id="1.10.3210.10">
    <property type="entry name" value="Hypothetical protein af1432"/>
    <property type="match status" value="1"/>
</dbReference>
<dbReference type="SMART" id="SM00471">
    <property type="entry name" value="HDc"/>
    <property type="match status" value="1"/>
</dbReference>
<dbReference type="CDD" id="cd05399">
    <property type="entry name" value="NT_Rel-Spo_like"/>
    <property type="match status" value="1"/>
</dbReference>
<dbReference type="PROSITE" id="PS51671">
    <property type="entry name" value="ACT"/>
    <property type="match status" value="1"/>
</dbReference>
<reference evidence="4 9" key="1">
    <citation type="submission" date="2018-05" db="EMBL/GenBank/DDBJ databases">
        <authorList>
            <consortium name="GenomeTrakr network: Whole genome sequencing for foodborne pathogen traceback"/>
        </authorList>
    </citation>
    <scope>NUCLEOTIDE SEQUENCE [LARGE SCALE GENOMIC DNA]</scope>
    <source>
        <strain evidence="4 9">NC_C6016</strain>
    </source>
</reference>
<dbReference type="EMBL" id="AACGFG010000004">
    <property type="protein sequence ID" value="EAK4358103.1"/>
    <property type="molecule type" value="Genomic_DNA"/>
</dbReference>
<evidence type="ECO:0000313" key="11">
    <source>
        <dbReference type="Proteomes" id="UP000411403"/>
    </source>
</evidence>
<dbReference type="Pfam" id="PF04607">
    <property type="entry name" value="RelA_SpoT"/>
    <property type="match status" value="1"/>
</dbReference>
<dbReference type="InterPro" id="IPR012676">
    <property type="entry name" value="TGS-like"/>
</dbReference>
<dbReference type="CDD" id="cd02116">
    <property type="entry name" value="ACT"/>
    <property type="match status" value="1"/>
</dbReference>
<dbReference type="InterPro" id="IPR004095">
    <property type="entry name" value="TGS"/>
</dbReference>
<comment type="caution">
    <text evidence="6">The sequence shown here is derived from an EMBL/GenBank/DDBJ whole genome shotgun (WGS) entry which is preliminary data.</text>
</comment>
<dbReference type="InterPro" id="IPR045865">
    <property type="entry name" value="ACT-like_dom_sf"/>
</dbReference>
<dbReference type="FunFam" id="1.10.3210.10:FF:000001">
    <property type="entry name" value="GTP pyrophosphokinase RelA"/>
    <property type="match status" value="1"/>
</dbReference>
<dbReference type="NCBIfam" id="TIGR00691">
    <property type="entry name" value="spoT_relA"/>
    <property type="match status" value="1"/>
</dbReference>
<evidence type="ECO:0000313" key="9">
    <source>
        <dbReference type="Proteomes" id="UP000361993"/>
    </source>
</evidence>
<dbReference type="GO" id="GO:0008728">
    <property type="term" value="F:GTP diphosphokinase activity"/>
    <property type="evidence" value="ECO:0007669"/>
    <property type="project" value="TreeGrafter"/>
</dbReference>
<dbReference type="InterPro" id="IPR033655">
    <property type="entry name" value="TGS_RelA/SpoT"/>
</dbReference>
<evidence type="ECO:0000313" key="7">
    <source>
        <dbReference type="EMBL" id="EAL9204102.1"/>
    </source>
</evidence>
<feature type="domain" description="TGS" evidence="3">
    <location>
        <begin position="415"/>
        <end position="476"/>
    </location>
</feature>
<feature type="domain" description="ACT" evidence="2">
    <location>
        <begin position="651"/>
        <end position="729"/>
    </location>
</feature>
<dbReference type="InterPro" id="IPR012675">
    <property type="entry name" value="Beta-grasp_dom_sf"/>
</dbReference>
<evidence type="ECO:0000259" key="2">
    <source>
        <dbReference type="PROSITE" id="PS51671"/>
    </source>
</evidence>
<dbReference type="GO" id="GO:0005886">
    <property type="term" value="C:plasma membrane"/>
    <property type="evidence" value="ECO:0007669"/>
    <property type="project" value="TreeGrafter"/>
</dbReference>
<dbReference type="STRING" id="195.ATE51_02414"/>
<dbReference type="EMBL" id="AACRQU010000002">
    <property type="protein sequence ID" value="EAL8416057.1"/>
    <property type="molecule type" value="Genomic_DNA"/>
</dbReference>
<evidence type="ECO:0000313" key="8">
    <source>
        <dbReference type="Proteomes" id="UP000333665"/>
    </source>
</evidence>
<dbReference type="RefSeq" id="WP_004284955.1">
    <property type="nucleotide sequence ID" value="NZ_AANOQZ020000011.1"/>
</dbReference>
<sequence length="731" mass="83856">MKPVDEELLLEKLIEDIKNCRDLTRAKELLFSICQEDAIVEKAVDYCIKSHEGQVRKSGEPYAVHPILVASLVAFLSENKATILAALLHDVIEDTQCTEEELRDQFGSEVLKLVLGLTKIVEIREDNLIPSKSKKSLTKSALTFRNMLLASIEDVGVLVVKLCDRLHNMLTLDALREDKQKRISEETLVVYAPIAHRLGISSIKNYLEDLSFKYLMPDEYKLIDNYINSNDQQMQLGLNEFISKIELLFLSNGFRQGSFQIQKRIKHSYSIYLKMQRKGVGIEEVLDLLGVRILVENVSDCYLALGVLHTNFNPLVSRFKDYIALPKQNGYQTIHTTLFDTKNIIEAQIRTFDMHKIAEFGIAAHWKYKEDGSVVAPRLDWLTDISMQSTNNLENAEDYNAIELYEYAKDSLYVEDVAVYSPKGEIFTLPRGATVLDFAYEVHTKVGLHAKSAYVNRVKVPLLTELKNGDIVRVVTSNDRFYRCSWVDSVKTGKAKASIREFCKQKMREINLLSAINMLSFIFSVDKNKIENWIERENLGRRIRQVASDSAYLKDIVNGLKKYAKKSYWFDKYEIKEQKIGNFLLYSNHKIANVDFDYCCHPKRGDAVLAFIENGNAIVHHKLCDRADKMIDNNKDMVLIKWDSNIPKSYKLIFSLENKKGILAEFLAVLAKMQINLLTISLSSDINTVVDYFEITIEIPDNINPDNVRDRLKSYCKILDFTSLNDAYKEA</sequence>
<dbReference type="SUPFAM" id="SSF81271">
    <property type="entry name" value="TGS-like"/>
    <property type="match status" value="1"/>
</dbReference>
<dbReference type="PANTHER" id="PTHR21262:SF36">
    <property type="entry name" value="BIFUNCTIONAL (P)PPGPP SYNTHASE_HYDROLASE SPOT"/>
    <property type="match status" value="1"/>
</dbReference>
<dbReference type="PANTHER" id="PTHR21262">
    <property type="entry name" value="GUANOSINE-3',5'-BIS DIPHOSPHATE 3'-PYROPHOSPHOHYDROLASE"/>
    <property type="match status" value="1"/>
</dbReference>
<evidence type="ECO:0000256" key="1">
    <source>
        <dbReference type="RuleBase" id="RU003847"/>
    </source>
</evidence>
<dbReference type="Gene3D" id="3.30.460.10">
    <property type="entry name" value="Beta Polymerase, domain 2"/>
    <property type="match status" value="1"/>
</dbReference>
<dbReference type="Proteomes" id="UP000361993">
    <property type="component" value="Unassembled WGS sequence"/>
</dbReference>
<dbReference type="Proteomes" id="UP000411403">
    <property type="component" value="Unassembled WGS sequence"/>
</dbReference>
<dbReference type="CDD" id="cd01668">
    <property type="entry name" value="TGS_RSH"/>
    <property type="match status" value="1"/>
</dbReference>
<keyword evidence="6" id="KW-0378">Hydrolase</keyword>
<dbReference type="EMBL" id="AACDUL010000013">
    <property type="protein sequence ID" value="EAK1510051.1"/>
    <property type="molecule type" value="Genomic_DNA"/>
</dbReference>
<evidence type="ECO:0000313" key="4">
    <source>
        <dbReference type="EMBL" id="EAK1510051.1"/>
    </source>
</evidence>
<dbReference type="InterPro" id="IPR043519">
    <property type="entry name" value="NT_sf"/>
</dbReference>
<dbReference type="Proteomes" id="UP000333665">
    <property type="component" value="Unassembled WGS sequence"/>
</dbReference>
<dbReference type="SUPFAM" id="SSF81301">
    <property type="entry name" value="Nucleotidyltransferase"/>
    <property type="match status" value="1"/>
</dbReference>
<dbReference type="Pfam" id="PF01842">
    <property type="entry name" value="ACT"/>
    <property type="match status" value="1"/>
</dbReference>
<dbReference type="CDD" id="cd00077">
    <property type="entry name" value="HDc"/>
    <property type="match status" value="1"/>
</dbReference>
<comment type="function">
    <text evidence="1">In eubacteria ppGpp (guanosine 3'-diphosphate 5'-diphosphate) is a mediator of the stringent response that coordinates a variety of cellular activities in response to changes in nutritional abundance.</text>
</comment>
<dbReference type="PROSITE" id="PS51880">
    <property type="entry name" value="TGS"/>
    <property type="match status" value="1"/>
</dbReference>
<proteinExistence type="inferred from homology"/>
<dbReference type="SUPFAM" id="SSF109604">
    <property type="entry name" value="HD-domain/PDEase-like"/>
    <property type="match status" value="1"/>
</dbReference>
<evidence type="ECO:0000313" key="6">
    <source>
        <dbReference type="EMBL" id="EAL8416057.1"/>
    </source>
</evidence>
<dbReference type="Proteomes" id="UP000365807">
    <property type="component" value="Unassembled WGS sequence"/>
</dbReference>
<dbReference type="EMBL" id="AACSIE010000002">
    <property type="protein sequence ID" value="EAL9204102.1"/>
    <property type="molecule type" value="Genomic_DNA"/>
</dbReference>
<evidence type="ECO:0000313" key="10">
    <source>
        <dbReference type="Proteomes" id="UP000365807"/>
    </source>
</evidence>
<dbReference type="eggNOG" id="COG0317">
    <property type="taxonomic scope" value="Bacteria"/>
</dbReference>
<dbReference type="OrthoDB" id="9805041at2"/>
<dbReference type="Pfam" id="PF13328">
    <property type="entry name" value="HD_4"/>
    <property type="match status" value="1"/>
</dbReference>
<reference evidence="8 11" key="2">
    <citation type="submission" date="2018-08" db="EMBL/GenBank/DDBJ databases">
        <authorList>
            <consortium name="NARMS: The National Antimicrobial Resistance Monitoring System"/>
        </authorList>
    </citation>
    <scope>NUCLEOTIDE SEQUENCE [LARGE SCALE GENOMIC DNA]</scope>
    <source>
        <strain evidence="7 11">CVM N17C171</strain>
        <strain evidence="5 10">FSIS11807978</strain>
        <strain evidence="6 8">FSIS11812579</strain>
    </source>
</reference>
<dbReference type="InterPro" id="IPR003607">
    <property type="entry name" value="HD/PDEase_dom"/>
</dbReference>
<name>A0A0Q2R5G9_CAMCO</name>
<dbReference type="InterPro" id="IPR007685">
    <property type="entry name" value="RelA_SpoT"/>
</dbReference>
<gene>
    <name evidence="5" type="ORF">C6T04_04025</name>
    <name evidence="4" type="ORF">CJD00_07265</name>
    <name evidence="6" type="ORF">DYF97_01290</name>
    <name evidence="7" type="ORF">DYU70_02840</name>
</gene>
<dbReference type="GO" id="GO:0042594">
    <property type="term" value="P:response to starvation"/>
    <property type="evidence" value="ECO:0007669"/>
    <property type="project" value="TreeGrafter"/>
</dbReference>
<dbReference type="Pfam" id="PF02824">
    <property type="entry name" value="TGS"/>
    <property type="match status" value="1"/>
</dbReference>
<dbReference type="SUPFAM" id="SSF55021">
    <property type="entry name" value="ACT-like"/>
    <property type="match status" value="1"/>
</dbReference>
<dbReference type="KEGG" id="ccof:VC76_02965"/>
<comment type="similarity">
    <text evidence="1">Belongs to the relA/spoT family.</text>
</comment>
<dbReference type="GeneID" id="66544424"/>
<dbReference type="Gene3D" id="3.10.20.30">
    <property type="match status" value="1"/>
</dbReference>
<dbReference type="AlphaFoldDB" id="A0A0Q2R5G9"/>
<dbReference type="FunFam" id="3.10.20.30:FF:000002">
    <property type="entry name" value="GTP pyrophosphokinase (RelA/SpoT)"/>
    <property type="match status" value="1"/>
</dbReference>
<protein>
    <submittedName>
        <fullName evidence="6">Bifunctional (P)ppGpp synthetase/guanosine-3',5'-bis(Diphosphate) 3'-pyrophosphohydrolase</fullName>
    </submittedName>
</protein>
<dbReference type="GO" id="GO:0015969">
    <property type="term" value="P:guanosine tetraphosphate metabolic process"/>
    <property type="evidence" value="ECO:0007669"/>
    <property type="project" value="InterPro"/>
</dbReference>
<dbReference type="SMART" id="SM00954">
    <property type="entry name" value="RelA_SpoT"/>
    <property type="match status" value="1"/>
</dbReference>
<dbReference type="InterPro" id="IPR002912">
    <property type="entry name" value="ACT_dom"/>
</dbReference>